<feature type="chain" id="PRO_5045198226" description="Ig-like domain-containing protein" evidence="1">
    <location>
        <begin position="27"/>
        <end position="563"/>
    </location>
</feature>
<protein>
    <recommendedName>
        <fullName evidence="4">Ig-like domain-containing protein</fullName>
    </recommendedName>
</protein>
<accession>A0ABP6VLR3</accession>
<keyword evidence="1" id="KW-0732">Signal</keyword>
<dbReference type="Proteomes" id="UP001500301">
    <property type="component" value="Unassembled WGS sequence"/>
</dbReference>
<dbReference type="RefSeq" id="WP_218234207.1">
    <property type="nucleotide sequence ID" value="NZ_BAABBB010000013.1"/>
</dbReference>
<proteinExistence type="predicted"/>
<reference evidence="3" key="1">
    <citation type="journal article" date="2019" name="Int. J. Syst. Evol. Microbiol.">
        <title>The Global Catalogue of Microorganisms (GCM) 10K type strain sequencing project: providing services to taxonomists for standard genome sequencing and annotation.</title>
        <authorList>
            <consortium name="The Broad Institute Genomics Platform"/>
            <consortium name="The Broad Institute Genome Sequencing Center for Infectious Disease"/>
            <person name="Wu L."/>
            <person name="Ma J."/>
        </authorList>
    </citation>
    <scope>NUCLEOTIDE SEQUENCE [LARGE SCALE GENOMIC DNA]</scope>
    <source>
        <strain evidence="3">JCM 17460</strain>
    </source>
</reference>
<evidence type="ECO:0000256" key="1">
    <source>
        <dbReference type="SAM" id="SignalP"/>
    </source>
</evidence>
<evidence type="ECO:0000313" key="2">
    <source>
        <dbReference type="EMBL" id="GAA3537338.1"/>
    </source>
</evidence>
<evidence type="ECO:0008006" key="4">
    <source>
        <dbReference type="Google" id="ProtNLM"/>
    </source>
</evidence>
<comment type="caution">
    <text evidence="2">The sequence shown here is derived from an EMBL/GenBank/DDBJ whole genome shotgun (WGS) entry which is preliminary data.</text>
</comment>
<keyword evidence="3" id="KW-1185">Reference proteome</keyword>
<sequence length="563" mass="57509">MRATLPTAAGALTAAALLLGTAPAHAEIDPGDDFQAPLIAFDPAGNQWFQDTVTLNAAVSDPGGSVSSADYQLTGAQESSAPLGRSGGTITLGTEGVTEVTVTAIDRADNEASRIAWFGVDRGAPTVTISAPLDGARVVQHSDVALTYTCADAVSGIASCSGPAPSGTAVDTSQPGTHHVEVTATDRAGRTSTTTATYEVVTGDFTVQEPPRVTGNLQTDDLAEVTPPRTTPAATSVSYQWLRDGTPIPGATGATYQTSAADTLTRLSVRATSSRAGYADVVTTSAASYVGLNAPTYSTPVITGDLVVGGTVTASIDVTPQPYGTAWSWKVDGEVRGTGATYVIQPADAGKRLVAEATLQRAGYATRWPASEPSTPVRAAVRDLDVSAAVTGQPVVGQRLTAGLPALPEGVEAGYQWLADDVAIPGATQPSLLLGPAQAGRAIRVRVVLTSTGYEPLTTTSGATPPVARATADLVVTTSKTRPAGKARKRKVRLAVQVGATASSGTVVVTRGTKVLATATVDASGRAVVVLRKQRARATSYVVSWSGDAGTLPAVRTVRVPRR</sequence>
<feature type="signal peptide" evidence="1">
    <location>
        <begin position="1"/>
        <end position="26"/>
    </location>
</feature>
<evidence type="ECO:0000313" key="3">
    <source>
        <dbReference type="Proteomes" id="UP001500301"/>
    </source>
</evidence>
<organism evidence="2 3">
    <name type="scientific">Nocardioides daeguensis</name>
    <dbReference type="NCBI Taxonomy" id="908359"/>
    <lineage>
        <taxon>Bacteria</taxon>
        <taxon>Bacillati</taxon>
        <taxon>Actinomycetota</taxon>
        <taxon>Actinomycetes</taxon>
        <taxon>Propionibacteriales</taxon>
        <taxon>Nocardioidaceae</taxon>
        <taxon>Nocardioides</taxon>
    </lineage>
</organism>
<gene>
    <name evidence="2" type="ORF">GCM10022263_26260</name>
</gene>
<dbReference type="EMBL" id="BAABBB010000013">
    <property type="protein sequence ID" value="GAA3537338.1"/>
    <property type="molecule type" value="Genomic_DNA"/>
</dbReference>
<name>A0ABP6VLR3_9ACTN</name>